<name>B7FQN8_PHATC</name>
<dbReference type="SUPFAM" id="SSF90123">
    <property type="entry name" value="ABC transporter transmembrane region"/>
    <property type="match status" value="1"/>
</dbReference>
<dbReference type="Proteomes" id="UP000000759">
    <property type="component" value="Chromosome 1"/>
</dbReference>
<feature type="transmembrane region" description="Helical" evidence="7">
    <location>
        <begin position="130"/>
        <end position="148"/>
    </location>
</feature>
<keyword evidence="11" id="KW-1185">Reference proteome</keyword>
<dbReference type="PROSITE" id="PS50929">
    <property type="entry name" value="ABC_TM1F"/>
    <property type="match status" value="1"/>
</dbReference>
<evidence type="ECO:0000256" key="5">
    <source>
        <dbReference type="ARBA" id="ARBA00022989"/>
    </source>
</evidence>
<dbReference type="SUPFAM" id="SSF52540">
    <property type="entry name" value="P-loop containing nucleoside triphosphate hydrolases"/>
    <property type="match status" value="1"/>
</dbReference>
<evidence type="ECO:0000256" key="3">
    <source>
        <dbReference type="ARBA" id="ARBA00022741"/>
    </source>
</evidence>
<dbReference type="InterPro" id="IPR036640">
    <property type="entry name" value="ABC1_TM_sf"/>
</dbReference>
<dbReference type="SMART" id="SM00382">
    <property type="entry name" value="AAA"/>
    <property type="match status" value="1"/>
</dbReference>
<evidence type="ECO:0000256" key="1">
    <source>
        <dbReference type="ARBA" id="ARBA00004141"/>
    </source>
</evidence>
<keyword evidence="2 7" id="KW-0812">Transmembrane</keyword>
<feature type="transmembrane region" description="Helical" evidence="7">
    <location>
        <begin position="47"/>
        <end position="66"/>
    </location>
</feature>
<dbReference type="PANTHER" id="PTHR43394:SF1">
    <property type="entry name" value="ATP-BINDING CASSETTE SUB-FAMILY B MEMBER 10, MITOCHONDRIAL"/>
    <property type="match status" value="1"/>
</dbReference>
<dbReference type="GO" id="GO:0005743">
    <property type="term" value="C:mitochondrial inner membrane"/>
    <property type="evidence" value="ECO:0007669"/>
    <property type="project" value="TreeGrafter"/>
</dbReference>
<accession>B7FQN8</accession>
<dbReference type="eggNOG" id="KOG0058">
    <property type="taxonomic scope" value="Eukaryota"/>
</dbReference>
<evidence type="ECO:0000313" key="11">
    <source>
        <dbReference type="Proteomes" id="UP000000759"/>
    </source>
</evidence>
<dbReference type="GO" id="GO:0015421">
    <property type="term" value="F:ABC-type oligopeptide transporter activity"/>
    <property type="evidence" value="ECO:0007669"/>
    <property type="project" value="TreeGrafter"/>
</dbReference>
<dbReference type="InterPro" id="IPR039421">
    <property type="entry name" value="Type_1_exporter"/>
</dbReference>
<proteinExistence type="predicted"/>
<evidence type="ECO:0000256" key="6">
    <source>
        <dbReference type="ARBA" id="ARBA00023136"/>
    </source>
</evidence>
<keyword evidence="5 7" id="KW-1133">Transmembrane helix</keyword>
<dbReference type="GeneID" id="7196732"/>
<evidence type="ECO:0000259" key="9">
    <source>
        <dbReference type="PROSITE" id="PS50929"/>
    </source>
</evidence>
<dbReference type="GO" id="GO:0005524">
    <property type="term" value="F:ATP binding"/>
    <property type="evidence" value="ECO:0007669"/>
    <property type="project" value="UniProtKB-KW"/>
</dbReference>
<dbReference type="GO" id="GO:0016887">
    <property type="term" value="F:ATP hydrolysis activity"/>
    <property type="evidence" value="ECO:0007669"/>
    <property type="project" value="InterPro"/>
</dbReference>
<dbReference type="InParanoid" id="B7FQN8"/>
<dbReference type="KEGG" id="pti:PHATRDRAFT_8821"/>
<feature type="domain" description="ABC transmembrane type-1" evidence="9">
    <location>
        <begin position="1"/>
        <end position="191"/>
    </location>
</feature>
<dbReference type="PROSITE" id="PS50893">
    <property type="entry name" value="ABC_TRANSPORTER_2"/>
    <property type="match status" value="1"/>
</dbReference>
<dbReference type="GO" id="GO:0090374">
    <property type="term" value="P:oligopeptide export from mitochondrion"/>
    <property type="evidence" value="ECO:0007669"/>
    <property type="project" value="TreeGrafter"/>
</dbReference>
<evidence type="ECO:0000313" key="10">
    <source>
        <dbReference type="EMBL" id="EEC51901.1"/>
    </source>
</evidence>
<dbReference type="InterPro" id="IPR027417">
    <property type="entry name" value="P-loop_NTPase"/>
</dbReference>
<dbReference type="Pfam" id="PF00005">
    <property type="entry name" value="ABC_tran"/>
    <property type="match status" value="1"/>
</dbReference>
<dbReference type="InterPro" id="IPR003593">
    <property type="entry name" value="AAA+_ATPase"/>
</dbReference>
<evidence type="ECO:0008006" key="12">
    <source>
        <dbReference type="Google" id="ProtNLM"/>
    </source>
</evidence>
<dbReference type="PROSITE" id="PS00211">
    <property type="entry name" value="ABC_TRANSPORTER_1"/>
    <property type="match status" value="1"/>
</dbReference>
<comment type="subcellular location">
    <subcellularLocation>
        <location evidence="1">Membrane</location>
        <topology evidence="1">Multi-pass membrane protein</topology>
    </subcellularLocation>
</comment>
<dbReference type="PANTHER" id="PTHR43394">
    <property type="entry name" value="ATP-DEPENDENT PERMEASE MDL1, MITOCHONDRIAL"/>
    <property type="match status" value="1"/>
</dbReference>
<evidence type="ECO:0000256" key="7">
    <source>
        <dbReference type="SAM" id="Phobius"/>
    </source>
</evidence>
<dbReference type="STRING" id="556484.B7FQN8"/>
<dbReference type="EMBL" id="CM000605">
    <property type="protein sequence ID" value="EEC51901.1"/>
    <property type="molecule type" value="Genomic_DNA"/>
</dbReference>
<dbReference type="HOGENOM" id="CLU_000604_84_3_1"/>
<dbReference type="Gene3D" id="3.40.50.300">
    <property type="entry name" value="P-loop containing nucleotide triphosphate hydrolases"/>
    <property type="match status" value="1"/>
</dbReference>
<dbReference type="InterPro" id="IPR003439">
    <property type="entry name" value="ABC_transporter-like_ATP-bd"/>
</dbReference>
<protein>
    <recommendedName>
        <fullName evidence="12">ABC transporter</fullName>
    </recommendedName>
</protein>
<evidence type="ECO:0000256" key="2">
    <source>
        <dbReference type="ARBA" id="ARBA00022692"/>
    </source>
</evidence>
<dbReference type="Pfam" id="PF00664">
    <property type="entry name" value="ABC_membrane"/>
    <property type="match status" value="1"/>
</dbReference>
<dbReference type="Gene3D" id="1.20.1560.10">
    <property type="entry name" value="ABC transporter type 1, transmembrane domain"/>
    <property type="match status" value="1"/>
</dbReference>
<keyword evidence="4" id="KW-0067">ATP-binding</keyword>
<keyword evidence="3" id="KW-0547">Nucleotide-binding</keyword>
<dbReference type="PaxDb" id="2850-Phatr8821"/>
<reference evidence="10 11" key="1">
    <citation type="journal article" date="2008" name="Nature">
        <title>The Phaeodactylum genome reveals the evolutionary history of diatom genomes.</title>
        <authorList>
            <person name="Bowler C."/>
            <person name="Allen A.E."/>
            <person name="Badger J.H."/>
            <person name="Grimwood J."/>
            <person name="Jabbari K."/>
            <person name="Kuo A."/>
            <person name="Maheswari U."/>
            <person name="Martens C."/>
            <person name="Maumus F."/>
            <person name="Otillar R.P."/>
            <person name="Rayko E."/>
            <person name="Salamov A."/>
            <person name="Vandepoele K."/>
            <person name="Beszteri B."/>
            <person name="Gruber A."/>
            <person name="Heijde M."/>
            <person name="Katinka M."/>
            <person name="Mock T."/>
            <person name="Valentin K."/>
            <person name="Verret F."/>
            <person name="Berges J.A."/>
            <person name="Brownlee C."/>
            <person name="Cadoret J.P."/>
            <person name="Chiovitti A."/>
            <person name="Choi C.J."/>
            <person name="Coesel S."/>
            <person name="De Martino A."/>
            <person name="Detter J.C."/>
            <person name="Durkin C."/>
            <person name="Falciatore A."/>
            <person name="Fournet J."/>
            <person name="Haruta M."/>
            <person name="Huysman M.J."/>
            <person name="Jenkins B.D."/>
            <person name="Jiroutova K."/>
            <person name="Jorgensen R.E."/>
            <person name="Joubert Y."/>
            <person name="Kaplan A."/>
            <person name="Kroger N."/>
            <person name="Kroth P.G."/>
            <person name="La Roche J."/>
            <person name="Lindquist E."/>
            <person name="Lommer M."/>
            <person name="Martin-Jezequel V."/>
            <person name="Lopez P.J."/>
            <person name="Lucas S."/>
            <person name="Mangogna M."/>
            <person name="McGinnis K."/>
            <person name="Medlin L.K."/>
            <person name="Montsant A."/>
            <person name="Oudot-Le Secq M.P."/>
            <person name="Napoli C."/>
            <person name="Obornik M."/>
            <person name="Parker M.S."/>
            <person name="Petit J.L."/>
            <person name="Porcel B.M."/>
            <person name="Poulsen N."/>
            <person name="Robison M."/>
            <person name="Rychlewski L."/>
            <person name="Rynearson T.A."/>
            <person name="Schmutz J."/>
            <person name="Shapiro H."/>
            <person name="Siaut M."/>
            <person name="Stanley M."/>
            <person name="Sussman M.R."/>
            <person name="Taylor A.R."/>
            <person name="Vardi A."/>
            <person name="von Dassow P."/>
            <person name="Vyverman W."/>
            <person name="Willis A."/>
            <person name="Wyrwicz L.S."/>
            <person name="Rokhsar D.S."/>
            <person name="Weissenbach J."/>
            <person name="Armbrust E.V."/>
            <person name="Green B.R."/>
            <person name="Van de Peer Y."/>
            <person name="Grigoriev I.V."/>
        </authorList>
    </citation>
    <scope>NUCLEOTIDE SEQUENCE [LARGE SCALE GENOMIC DNA]</scope>
    <source>
        <strain evidence="10 11">CCAP 1055/1</strain>
    </source>
</reference>
<organism evidence="10 11">
    <name type="scientific">Phaeodactylum tricornutum (strain CCAP 1055/1)</name>
    <dbReference type="NCBI Taxonomy" id="556484"/>
    <lineage>
        <taxon>Eukaryota</taxon>
        <taxon>Sar</taxon>
        <taxon>Stramenopiles</taxon>
        <taxon>Ochrophyta</taxon>
        <taxon>Bacillariophyta</taxon>
        <taxon>Bacillariophyceae</taxon>
        <taxon>Bacillariophycidae</taxon>
        <taxon>Naviculales</taxon>
        <taxon>Phaeodactylaceae</taxon>
        <taxon>Phaeodactylum</taxon>
    </lineage>
</organism>
<dbReference type="OrthoDB" id="6500128at2759"/>
<evidence type="ECO:0000259" key="8">
    <source>
        <dbReference type="PROSITE" id="PS50893"/>
    </source>
</evidence>
<feature type="domain" description="ABC transporter" evidence="8">
    <location>
        <begin position="235"/>
        <end position="475"/>
    </location>
</feature>
<keyword evidence="6 7" id="KW-0472">Membrane</keyword>
<dbReference type="AlphaFoldDB" id="B7FQN8"/>
<reference evidence="11" key="2">
    <citation type="submission" date="2008-08" db="EMBL/GenBank/DDBJ databases">
        <authorList>
            <consortium name="Diatom Consortium"/>
            <person name="Grigoriev I."/>
            <person name="Grimwood J."/>
            <person name="Kuo A."/>
            <person name="Otillar R.P."/>
            <person name="Salamov A."/>
            <person name="Detter J.C."/>
            <person name="Lindquist E."/>
            <person name="Shapiro H."/>
            <person name="Lucas S."/>
            <person name="Glavina del Rio T."/>
            <person name="Pitluck S."/>
            <person name="Rokhsar D."/>
            <person name="Bowler C."/>
        </authorList>
    </citation>
    <scope>GENOME REANNOTATION</scope>
    <source>
        <strain evidence="11">CCAP 1055/1</strain>
    </source>
</reference>
<feature type="non-terminal residue" evidence="10">
    <location>
        <position position="1"/>
    </location>
</feature>
<dbReference type="RefSeq" id="XP_002177438.1">
    <property type="nucleotide sequence ID" value="XM_002177402.1"/>
</dbReference>
<dbReference type="InterPro" id="IPR017871">
    <property type="entry name" value="ABC_transporter-like_CS"/>
</dbReference>
<gene>
    <name evidence="10" type="ORF">PHATRDRAFT_8821</name>
</gene>
<sequence length="478" mass="51242">SPGAIGNILDEDVETMAKSRTTTLANLIRSCSSVLFSTYHMVTLNPALFGVSLSVIPLVGAAATLLRKSIKSLTQRQREMATTTASFVEERLTHIHVVKISNRELDEVHHYEEMQDESLRLARAASIQSGAFMGFLFAASSGALLAVVNVGGQSVAQGRMTSGQLTSFATYSFLLGLGTSGIVRAANELTQSMVSAERYYQLTDIDATNDSVSNATAQDTTVECVAVDVSQIESIALRNVSFTYQSTGSRVLHSISFELTRGKVVALVGRNGSGKSTISSLLAGLYQPQSGCIELSDGRDYRTVNKESKKSLVQLVPQSTALFNMSVLENVRYSQVDATEDKVRRALTLANCDEFVSKLEGGVHFVVGLNGSKLSGGERQRLALARALLSEPVVLVMDEPASSLDAEGESAVADAIVACRQANDNGRGLLLITHHIKNLQHADMVLVLDEGTIVEAGQMADLKANPNSALRKLMPDLK</sequence>
<dbReference type="InterPro" id="IPR011527">
    <property type="entry name" value="ABC1_TM_dom"/>
</dbReference>
<evidence type="ECO:0000256" key="4">
    <source>
        <dbReference type="ARBA" id="ARBA00022840"/>
    </source>
</evidence>